<dbReference type="AlphaFoldDB" id="A0A0K6I356"/>
<dbReference type="STRING" id="339866.GCA_001418255_01855"/>
<name>A0A0K6I356_9BURK</name>
<dbReference type="EMBL" id="CYHF01000006">
    <property type="protein sequence ID" value="CUA97717.1"/>
    <property type="molecule type" value="Genomic_DNA"/>
</dbReference>
<evidence type="ECO:0000313" key="2">
    <source>
        <dbReference type="EMBL" id="CUA97717.1"/>
    </source>
</evidence>
<proteinExistence type="predicted"/>
<dbReference type="Pfam" id="PF16137">
    <property type="entry name" value="DUF4845"/>
    <property type="match status" value="1"/>
</dbReference>
<dbReference type="RefSeq" id="WP_055450900.1">
    <property type="nucleotide sequence ID" value="NZ_CYHF01000006.1"/>
</dbReference>
<organism evidence="2 3">
    <name type="scientific">Thiomonas bhubaneswarensis</name>
    <dbReference type="NCBI Taxonomy" id="339866"/>
    <lineage>
        <taxon>Bacteria</taxon>
        <taxon>Pseudomonadati</taxon>
        <taxon>Pseudomonadota</taxon>
        <taxon>Betaproteobacteria</taxon>
        <taxon>Burkholderiales</taxon>
        <taxon>Thiomonas</taxon>
    </lineage>
</organism>
<keyword evidence="1" id="KW-1133">Transmembrane helix</keyword>
<evidence type="ECO:0008006" key="4">
    <source>
        <dbReference type="Google" id="ProtNLM"/>
    </source>
</evidence>
<gene>
    <name evidence="2" type="ORF">Ga0061069_10662</name>
</gene>
<dbReference type="OrthoDB" id="9133279at2"/>
<evidence type="ECO:0000313" key="3">
    <source>
        <dbReference type="Proteomes" id="UP000183649"/>
    </source>
</evidence>
<dbReference type="InterPro" id="IPR032314">
    <property type="entry name" value="DUF4845"/>
</dbReference>
<keyword evidence="1" id="KW-0472">Membrane</keyword>
<keyword evidence="3" id="KW-1185">Reference proteome</keyword>
<feature type="transmembrane region" description="Helical" evidence="1">
    <location>
        <begin position="12"/>
        <end position="33"/>
    </location>
</feature>
<dbReference type="Proteomes" id="UP000183649">
    <property type="component" value="Unassembled WGS sequence"/>
</dbReference>
<sequence length="116" mass="12647">MTQQYRQRGITLIGLIFWGAILAFIVVIGAQAVPTATEYFAIQKAVDQAAKAGPTVADIRSAYSKMADVDYISSVTAQDLDITKVNDKVVISFAYNKEIHIAGPVYLLIKYAGHSH</sequence>
<keyword evidence="1" id="KW-0812">Transmembrane</keyword>
<evidence type="ECO:0000256" key="1">
    <source>
        <dbReference type="SAM" id="Phobius"/>
    </source>
</evidence>
<accession>A0A0K6I356</accession>
<reference evidence="3" key="1">
    <citation type="submission" date="2015-08" db="EMBL/GenBank/DDBJ databases">
        <authorList>
            <person name="Varghese N."/>
        </authorList>
    </citation>
    <scope>NUCLEOTIDE SEQUENCE [LARGE SCALE GENOMIC DNA]</scope>
    <source>
        <strain evidence="3">DSM 18181</strain>
    </source>
</reference>
<protein>
    <recommendedName>
        <fullName evidence="4">DUF4845 domain-containing protein</fullName>
    </recommendedName>
</protein>